<dbReference type="STRING" id="59750.AWC31_29060"/>
<evidence type="ECO:0000256" key="6">
    <source>
        <dbReference type="ARBA" id="ARBA00023136"/>
    </source>
</evidence>
<feature type="transmembrane region" description="Helical" evidence="7">
    <location>
        <begin position="382"/>
        <end position="401"/>
    </location>
</feature>
<dbReference type="InterPro" id="IPR004707">
    <property type="entry name" value="MmpL_fam"/>
</dbReference>
<gene>
    <name evidence="9" type="ORF">AFM11_06615</name>
</gene>
<evidence type="ECO:0000256" key="4">
    <source>
        <dbReference type="ARBA" id="ARBA00022692"/>
    </source>
</evidence>
<dbReference type="PANTHER" id="PTHR33406:SF6">
    <property type="entry name" value="MEMBRANE PROTEIN YDGH-RELATED"/>
    <property type="match status" value="1"/>
</dbReference>
<keyword evidence="5 7" id="KW-1133">Transmembrane helix</keyword>
<keyword evidence="3" id="KW-1003">Cell membrane</keyword>
<keyword evidence="4 7" id="KW-0812">Transmembrane</keyword>
<dbReference type="InterPro" id="IPR004869">
    <property type="entry name" value="MMPL_dom"/>
</dbReference>
<comment type="subcellular location">
    <subcellularLocation>
        <location evidence="1">Cell membrane</location>
        <topology evidence="1">Multi-pass membrane protein</topology>
    </subcellularLocation>
</comment>
<dbReference type="FunFam" id="1.20.1640.10:FF:000020">
    <property type="entry name" value="Transmembrane transport protein MmpL10"/>
    <property type="match status" value="1"/>
</dbReference>
<organism evidence="9 10">
    <name type="scientific">Mycolicibacterium wolinskyi</name>
    <dbReference type="NCBI Taxonomy" id="59750"/>
    <lineage>
        <taxon>Bacteria</taxon>
        <taxon>Bacillati</taxon>
        <taxon>Actinomycetota</taxon>
        <taxon>Actinomycetes</taxon>
        <taxon>Mycobacteriales</taxon>
        <taxon>Mycobacteriaceae</taxon>
        <taxon>Mycolicibacterium</taxon>
    </lineage>
</organism>
<evidence type="ECO:0000259" key="8">
    <source>
        <dbReference type="PROSITE" id="PS50156"/>
    </source>
</evidence>
<evidence type="ECO:0000256" key="5">
    <source>
        <dbReference type="ARBA" id="ARBA00022989"/>
    </source>
</evidence>
<feature type="transmembrane region" description="Helical" evidence="7">
    <location>
        <begin position="331"/>
        <end position="354"/>
    </location>
</feature>
<protein>
    <recommendedName>
        <fullName evidence="8">SSD domain-containing protein</fullName>
    </recommendedName>
</protein>
<dbReference type="PATRIC" id="fig|59750.3.peg.4520"/>
<feature type="transmembrane region" description="Helical" evidence="7">
    <location>
        <begin position="830"/>
        <end position="849"/>
    </location>
</feature>
<accession>A0A132PRX3</accession>
<evidence type="ECO:0000256" key="1">
    <source>
        <dbReference type="ARBA" id="ARBA00004651"/>
    </source>
</evidence>
<feature type="transmembrane region" description="Helical" evidence="7">
    <location>
        <begin position="887"/>
        <end position="907"/>
    </location>
</feature>
<feature type="transmembrane region" description="Helical" evidence="7">
    <location>
        <begin position="200"/>
        <end position="217"/>
    </location>
</feature>
<dbReference type="PANTHER" id="PTHR33406">
    <property type="entry name" value="MEMBRANE PROTEIN MJ1562-RELATED"/>
    <property type="match status" value="1"/>
</dbReference>
<dbReference type="PROSITE" id="PS50156">
    <property type="entry name" value="SSD"/>
    <property type="match status" value="1"/>
</dbReference>
<feature type="transmembrane region" description="Helical" evidence="7">
    <location>
        <begin position="224"/>
        <end position="249"/>
    </location>
</feature>
<dbReference type="GO" id="GO:0005886">
    <property type="term" value="C:plasma membrane"/>
    <property type="evidence" value="ECO:0007669"/>
    <property type="project" value="UniProtKB-SubCell"/>
</dbReference>
<feature type="transmembrane region" description="Helical" evidence="7">
    <location>
        <begin position="296"/>
        <end position="319"/>
    </location>
</feature>
<dbReference type="Proteomes" id="UP000070612">
    <property type="component" value="Unassembled WGS sequence"/>
</dbReference>
<sequence length="1004" mass="107061">MARRTDPADAEVGVFARLGDVIVRFPWAVIALWLTLAVCMPVVSPTLKEMAERRPVAILPEDAPAMVASKQMLTAFQQAGTDSFVVVVLTNDDGLSKSDEAVYRKLVDALHRDTGDVAKLQDFLSAPPLREVMTSKDNKAWLLPITLPGTLGTPQSKEAYARVAEVVEREVVDTALTPHMTGPAATVADLNAVGERDLKVIETAITVLVLFILLMIYRNPVTMVVPLASIGVAVVVAQAVVSCAALLGLGIANQTIVFMSGMMVGAGIDYAVFLISRYHDYLRQGESSDDAVRKALTSIGKVIAASAATVAVTFLGMSFTKLALFSSVGPALAIAISVAFLGAVTLLPAVLTIVGRRGWIAPRRDLTTRFWRRSGVRIVRRPVAHLVASLIILAVLSGFVLTTSYNYDDRKALPANATSSQGYAALEQHFPLNSIVPQYLVISSTKDLREPQALADLEQMAQRVSQLPGMGPVRGITRPTGEPLEQAKISYQAGEVGKQLGAGSQQIVDRTNDLTRLNSGADALADSLGTVRGQVSQAINQARGMLDTLAAVQNSVGGSKTLRDLDNATKFVNNMRSLGESIGVNVTNLSNSFEWIGPVLNALNASPVCDADPGCVTARNQLVRLSVARTDGTFDRLAELGRELQSTQAAQSLATTTANLRRALNTASSAMRSLGLNNPSSVQSRLDNVQDGADKLADASRQVADGVQQLVGETLKMSGSLAEASAFLMTLKQDAGTPAMAGFYVPPTSFGIEDFKKAAQLFISPDGHSVRYLLQTDLNPFSVEAMDQVNEIMDTARGAQPNTELADASVSVVGFPVILRDTRDFYNHDIRFIVVVTILVVMLILVVLLRAVVAPIYLILSVVVSYLAALGIGTLFFEFLLGQELHWSVPGLTFIILVAVGADYNMLLISRIREESQPGLRLGVIRTVGATGGVITAAGLIFAATMFGLVFSSISTMVQSGFVVGVGLLLDTFLVRTITVPAAATLVGKANWWPSRADAVTHGH</sequence>
<dbReference type="EMBL" id="LGTW01000003">
    <property type="protein sequence ID" value="KWX25089.1"/>
    <property type="molecule type" value="Genomic_DNA"/>
</dbReference>
<evidence type="ECO:0000256" key="7">
    <source>
        <dbReference type="SAM" id="Phobius"/>
    </source>
</evidence>
<evidence type="ECO:0000313" key="10">
    <source>
        <dbReference type="Proteomes" id="UP000070612"/>
    </source>
</evidence>
<feature type="domain" description="SSD" evidence="8">
    <location>
        <begin position="262"/>
        <end position="353"/>
    </location>
</feature>
<keyword evidence="10" id="KW-1185">Reference proteome</keyword>
<dbReference type="AlphaFoldDB" id="A0A132PRX3"/>
<feature type="transmembrane region" description="Helical" evidence="7">
    <location>
        <begin position="255"/>
        <end position="275"/>
    </location>
</feature>
<reference evidence="9 10" key="1">
    <citation type="submission" date="2015-07" db="EMBL/GenBank/DDBJ databases">
        <title>A draft genome sequence of Mycobacterium wolinskyi.</title>
        <authorList>
            <person name="de Man T.J."/>
            <person name="Perry K.A."/>
            <person name="Coulliette A.D."/>
            <person name="Jensen B."/>
            <person name="Toney N.C."/>
            <person name="Limbago B.M."/>
            <person name="Noble-Wang J."/>
        </authorList>
    </citation>
    <scope>NUCLEOTIDE SEQUENCE [LARGE SCALE GENOMIC DNA]</scope>
    <source>
        <strain evidence="9 10">CDC_01</strain>
    </source>
</reference>
<dbReference type="RefSeq" id="WP_084356487.1">
    <property type="nucleotide sequence ID" value="NZ_LGTW01000003.1"/>
</dbReference>
<keyword evidence="6 7" id="KW-0472">Membrane</keyword>
<dbReference type="Pfam" id="PF03176">
    <property type="entry name" value="MMPL"/>
    <property type="match status" value="2"/>
</dbReference>
<dbReference type="InterPro" id="IPR000731">
    <property type="entry name" value="SSD"/>
</dbReference>
<dbReference type="NCBIfam" id="TIGR00833">
    <property type="entry name" value="actII"/>
    <property type="match status" value="1"/>
</dbReference>
<proteinExistence type="inferred from homology"/>
<evidence type="ECO:0000256" key="2">
    <source>
        <dbReference type="ARBA" id="ARBA00010157"/>
    </source>
</evidence>
<feature type="transmembrane region" description="Helical" evidence="7">
    <location>
        <begin position="928"/>
        <end position="950"/>
    </location>
</feature>
<name>A0A132PRX3_9MYCO</name>
<comment type="similarity">
    <text evidence="2">Belongs to the resistance-nodulation-cell division (RND) (TC 2.A.6) family. MmpL subfamily.</text>
</comment>
<evidence type="ECO:0000256" key="3">
    <source>
        <dbReference type="ARBA" id="ARBA00022475"/>
    </source>
</evidence>
<dbReference type="SUPFAM" id="SSF82866">
    <property type="entry name" value="Multidrug efflux transporter AcrB transmembrane domain"/>
    <property type="match status" value="2"/>
</dbReference>
<dbReference type="Gene3D" id="1.20.1640.10">
    <property type="entry name" value="Multidrug efflux transporter AcrB transmembrane domain"/>
    <property type="match status" value="2"/>
</dbReference>
<feature type="transmembrane region" description="Helical" evidence="7">
    <location>
        <begin position="856"/>
        <end position="881"/>
    </location>
</feature>
<dbReference type="InterPro" id="IPR050545">
    <property type="entry name" value="Mycobact_MmpL"/>
</dbReference>
<comment type="caution">
    <text evidence="9">The sequence shown here is derived from an EMBL/GenBank/DDBJ whole genome shotgun (WGS) entry which is preliminary data.</text>
</comment>
<feature type="transmembrane region" description="Helical" evidence="7">
    <location>
        <begin position="21"/>
        <end position="43"/>
    </location>
</feature>
<evidence type="ECO:0000313" key="9">
    <source>
        <dbReference type="EMBL" id="KWX25089.1"/>
    </source>
</evidence>